<proteinExistence type="predicted"/>
<accession>A0A084IQU9</accession>
<reference evidence="1 2" key="1">
    <citation type="submission" date="2013-03" db="EMBL/GenBank/DDBJ databases">
        <title>Salinisphaera hydrothermalis C41B8 Genome Sequencing.</title>
        <authorList>
            <person name="Li C."/>
            <person name="Lai Q."/>
            <person name="Shao Z."/>
        </authorList>
    </citation>
    <scope>NUCLEOTIDE SEQUENCE [LARGE SCALE GENOMIC DNA]</scope>
    <source>
        <strain evidence="1 2">C41B8</strain>
    </source>
</reference>
<evidence type="ECO:0000313" key="1">
    <source>
        <dbReference type="EMBL" id="KEZ79083.1"/>
    </source>
</evidence>
<dbReference type="PATRIC" id="fig|1304275.5.peg.629"/>
<dbReference type="Proteomes" id="UP000028302">
    <property type="component" value="Unassembled WGS sequence"/>
</dbReference>
<gene>
    <name evidence="1" type="ORF">C41B8_03097</name>
</gene>
<dbReference type="EMBL" id="APNK01000002">
    <property type="protein sequence ID" value="KEZ79083.1"/>
    <property type="molecule type" value="Genomic_DNA"/>
</dbReference>
<dbReference type="AlphaFoldDB" id="A0A084IQU9"/>
<comment type="caution">
    <text evidence="1">The sequence shown here is derived from an EMBL/GenBank/DDBJ whole genome shotgun (WGS) entry which is preliminary data.</text>
</comment>
<evidence type="ECO:0000313" key="2">
    <source>
        <dbReference type="Proteomes" id="UP000028302"/>
    </source>
</evidence>
<keyword evidence="2" id="KW-1185">Reference proteome</keyword>
<protein>
    <submittedName>
        <fullName evidence="1">Putative phage-like protein</fullName>
    </submittedName>
</protein>
<name>A0A084IQU9_SALHC</name>
<organism evidence="1 2">
    <name type="scientific">Salinisphaera hydrothermalis (strain C41B8)</name>
    <dbReference type="NCBI Taxonomy" id="1304275"/>
    <lineage>
        <taxon>Bacteria</taxon>
        <taxon>Pseudomonadati</taxon>
        <taxon>Pseudomonadota</taxon>
        <taxon>Gammaproteobacteria</taxon>
        <taxon>Salinisphaerales</taxon>
        <taxon>Salinisphaeraceae</taxon>
        <taxon>Salinisphaera</taxon>
    </lineage>
</organism>
<sequence length="100" mass="11263">MFDRYSDGMIQAAILRSAKPEELRYDLSEEMSSEMAAFLCLSLKHCDSHQGEAILEFLFAIATNRLTLRQKHFDALKEAASYAPIYSDLFGALLSNPRGN</sequence>